<keyword evidence="1 3" id="KW-0808">Transferase</keyword>
<organism evidence="3 4">
    <name type="scientific">Roseomonas indoligenes</name>
    <dbReference type="NCBI Taxonomy" id="2820811"/>
    <lineage>
        <taxon>Bacteria</taxon>
        <taxon>Pseudomonadati</taxon>
        <taxon>Pseudomonadota</taxon>
        <taxon>Alphaproteobacteria</taxon>
        <taxon>Acetobacterales</taxon>
        <taxon>Roseomonadaceae</taxon>
        <taxon>Roseomonas</taxon>
    </lineage>
</organism>
<dbReference type="InterPro" id="IPR003673">
    <property type="entry name" value="CoA-Trfase_fam_III"/>
</dbReference>
<dbReference type="Gene3D" id="3.30.1540.10">
    <property type="entry name" value="formyl-coa transferase, domain 3"/>
    <property type="match status" value="1"/>
</dbReference>
<sequence>MDLLAGIRVVSFNHFLAGPLGAQILADLGADVIALEPPEGAFHRNWAVANHFVGGQSVNFLSTGRNKRSLAVDLKSPGGREVVARLLQGADVVMENFRPGTMEKLGLGYETLRETNPRLIYAAAYGYGSSGPYKDRPGQDLLLQALSGLAARTGRADGPPTPVGAVVVDQHAAMIYAMAILAALFARERTGKGRLVEVNLFQAALDLQTEALTAWVNGARAASPRGPGGIASWFSGGPYGIYATKDGHLALSMSPPGVIGQALEVPELAAMSEGDAFARREDIARLVTERLPQRSTAEWLPGLEKHKVWHAPMQDYEDLQSDPQLQHLGAFITTDGATGHPVTLISHPARYDGEVPRVRLVPQPLGAQSRDILAELGFSPEEMEGMKRDGAVNWPEGPQA</sequence>
<evidence type="ECO:0000256" key="2">
    <source>
        <dbReference type="SAM" id="MobiDB-lite"/>
    </source>
</evidence>
<evidence type="ECO:0000313" key="4">
    <source>
        <dbReference type="Proteomes" id="UP000677537"/>
    </source>
</evidence>
<reference evidence="3" key="1">
    <citation type="submission" date="2021-03" db="EMBL/GenBank/DDBJ databases">
        <authorList>
            <person name="So Y."/>
        </authorList>
    </citation>
    <scope>NUCLEOTIDE SEQUENCE</scope>
    <source>
        <strain evidence="3">SG15</strain>
    </source>
</reference>
<dbReference type="RefSeq" id="WP_209376137.1">
    <property type="nucleotide sequence ID" value="NZ_JAGIZA010000016.1"/>
</dbReference>
<dbReference type="InterPro" id="IPR044855">
    <property type="entry name" value="CoA-Trfase_III_dom3_sf"/>
</dbReference>
<name>A0A940S9N5_9PROT</name>
<dbReference type="Gene3D" id="3.40.50.10540">
    <property type="entry name" value="Crotonobetainyl-coa:carnitine coa-transferase, domain 1"/>
    <property type="match status" value="1"/>
</dbReference>
<dbReference type="PANTHER" id="PTHR48207:SF4">
    <property type="entry name" value="BLL6097 PROTEIN"/>
    <property type="match status" value="1"/>
</dbReference>
<dbReference type="EMBL" id="JAGIZA010000016">
    <property type="protein sequence ID" value="MBP0495342.1"/>
    <property type="molecule type" value="Genomic_DNA"/>
</dbReference>
<dbReference type="GO" id="GO:0008410">
    <property type="term" value="F:CoA-transferase activity"/>
    <property type="evidence" value="ECO:0007669"/>
    <property type="project" value="TreeGrafter"/>
</dbReference>
<dbReference type="PANTHER" id="PTHR48207">
    <property type="entry name" value="SUCCINATE--HYDROXYMETHYLGLUTARATE COA-TRANSFERASE"/>
    <property type="match status" value="1"/>
</dbReference>
<dbReference type="Proteomes" id="UP000677537">
    <property type="component" value="Unassembled WGS sequence"/>
</dbReference>
<feature type="region of interest" description="Disordered" evidence="2">
    <location>
        <begin position="381"/>
        <end position="400"/>
    </location>
</feature>
<dbReference type="Pfam" id="PF02515">
    <property type="entry name" value="CoA_transf_3"/>
    <property type="match status" value="1"/>
</dbReference>
<dbReference type="AlphaFoldDB" id="A0A940S9N5"/>
<gene>
    <name evidence="3" type="ORF">J5Y10_21330</name>
</gene>
<accession>A0A940S9N5</accession>
<proteinExistence type="predicted"/>
<evidence type="ECO:0000256" key="1">
    <source>
        <dbReference type="ARBA" id="ARBA00022679"/>
    </source>
</evidence>
<dbReference type="InterPro" id="IPR050483">
    <property type="entry name" value="CoA-transferase_III_domain"/>
</dbReference>
<comment type="caution">
    <text evidence="3">The sequence shown here is derived from an EMBL/GenBank/DDBJ whole genome shotgun (WGS) entry which is preliminary data.</text>
</comment>
<protein>
    <submittedName>
        <fullName evidence="3">CoA transferase</fullName>
    </submittedName>
</protein>
<dbReference type="SUPFAM" id="SSF89796">
    <property type="entry name" value="CoA-transferase family III (CaiB/BaiF)"/>
    <property type="match status" value="1"/>
</dbReference>
<evidence type="ECO:0000313" key="3">
    <source>
        <dbReference type="EMBL" id="MBP0495342.1"/>
    </source>
</evidence>
<dbReference type="InterPro" id="IPR023606">
    <property type="entry name" value="CoA-Trfase_III_dom_1_sf"/>
</dbReference>
<keyword evidence="4" id="KW-1185">Reference proteome</keyword>